<feature type="compositionally biased region" description="Low complexity" evidence="17">
    <location>
        <begin position="644"/>
        <end position="661"/>
    </location>
</feature>
<keyword evidence="14" id="KW-0804">Transcription</keyword>
<keyword evidence="7" id="KW-0863">Zinc-finger</keyword>
<organism evidence="21 22">
    <name type="scientific">Patiria miniata</name>
    <name type="common">Bat star</name>
    <name type="synonym">Asterina miniata</name>
    <dbReference type="NCBI Taxonomy" id="46514"/>
    <lineage>
        <taxon>Eukaryota</taxon>
        <taxon>Metazoa</taxon>
        <taxon>Echinodermata</taxon>
        <taxon>Eleutherozoa</taxon>
        <taxon>Asterozoa</taxon>
        <taxon>Asteroidea</taxon>
        <taxon>Valvatacea</taxon>
        <taxon>Valvatida</taxon>
        <taxon>Asterinidae</taxon>
        <taxon>Patiria</taxon>
    </lineage>
</organism>
<dbReference type="SUPFAM" id="SSF57903">
    <property type="entry name" value="FYVE/PHD zinc finger"/>
    <property type="match status" value="1"/>
</dbReference>
<dbReference type="CDD" id="cd15675">
    <property type="entry name" value="ePHD_JMJD2"/>
    <property type="match status" value="1"/>
</dbReference>
<evidence type="ECO:0000256" key="15">
    <source>
        <dbReference type="ARBA" id="ARBA00023242"/>
    </source>
</evidence>
<keyword evidence="9" id="KW-0156">Chromatin regulator</keyword>
<dbReference type="RefSeq" id="XP_038056358.1">
    <property type="nucleotide sequence ID" value="XM_038200430.1"/>
</dbReference>
<accession>A0A913ZXI8</accession>
<dbReference type="InterPro" id="IPR040477">
    <property type="entry name" value="KDM4-like_Tudor"/>
</dbReference>
<dbReference type="Pfam" id="PF02375">
    <property type="entry name" value="JmjN"/>
    <property type="match status" value="1"/>
</dbReference>
<dbReference type="InterPro" id="IPR013083">
    <property type="entry name" value="Znf_RING/FYVE/PHD"/>
</dbReference>
<evidence type="ECO:0000256" key="7">
    <source>
        <dbReference type="ARBA" id="ARBA00022771"/>
    </source>
</evidence>
<dbReference type="GO" id="GO:0005634">
    <property type="term" value="C:nucleus"/>
    <property type="evidence" value="ECO:0007669"/>
    <property type="project" value="UniProtKB-SubCell"/>
</dbReference>
<evidence type="ECO:0000259" key="20">
    <source>
        <dbReference type="PROSITE" id="PS51805"/>
    </source>
</evidence>
<evidence type="ECO:0000313" key="22">
    <source>
        <dbReference type="Proteomes" id="UP000887568"/>
    </source>
</evidence>
<feature type="compositionally biased region" description="Basic and acidic residues" evidence="17">
    <location>
        <begin position="513"/>
        <end position="528"/>
    </location>
</feature>
<dbReference type="Proteomes" id="UP000887568">
    <property type="component" value="Unplaced"/>
</dbReference>
<feature type="region of interest" description="Disordered" evidence="17">
    <location>
        <begin position="344"/>
        <end position="410"/>
    </location>
</feature>
<dbReference type="PANTHER" id="PTHR10694:SF7">
    <property type="entry name" value="[HISTONE H3]-TRIMETHYL-L-LYSINE(9) DEMETHYLASE"/>
    <property type="match status" value="1"/>
</dbReference>
<name>A0A913ZXI8_PATMI</name>
<protein>
    <recommendedName>
        <fullName evidence="4">[histone H3]-trimethyl-L-lysine(9) demethylase</fullName>
        <ecNumber evidence="4">1.14.11.66</ecNumber>
    </recommendedName>
</protein>
<dbReference type="SMART" id="SM00545">
    <property type="entry name" value="JmjN"/>
    <property type="match status" value="1"/>
</dbReference>
<dbReference type="FunFam" id="2.60.120.650:FF:000048">
    <property type="entry name" value="Lysine-specific demethylase 4A"/>
    <property type="match status" value="1"/>
</dbReference>
<dbReference type="InterPro" id="IPR002999">
    <property type="entry name" value="Tudor"/>
</dbReference>
<evidence type="ECO:0000256" key="10">
    <source>
        <dbReference type="ARBA" id="ARBA00022964"/>
    </source>
</evidence>
<evidence type="ECO:0000256" key="2">
    <source>
        <dbReference type="ARBA" id="ARBA00004123"/>
    </source>
</evidence>
<dbReference type="Pfam" id="PF18104">
    <property type="entry name" value="Tudor_2"/>
    <property type="match status" value="2"/>
</dbReference>
<feature type="compositionally biased region" description="Basic residues" evidence="17">
    <location>
        <begin position="667"/>
        <end position="676"/>
    </location>
</feature>
<evidence type="ECO:0000256" key="14">
    <source>
        <dbReference type="ARBA" id="ARBA00023163"/>
    </source>
</evidence>
<keyword evidence="12" id="KW-0408">Iron</keyword>
<evidence type="ECO:0000259" key="18">
    <source>
        <dbReference type="PROSITE" id="PS51183"/>
    </source>
</evidence>
<dbReference type="PANTHER" id="PTHR10694">
    <property type="entry name" value="LYSINE-SPECIFIC DEMETHYLASE"/>
    <property type="match status" value="1"/>
</dbReference>
<reference evidence="21" key="1">
    <citation type="submission" date="2022-11" db="UniProtKB">
        <authorList>
            <consortium name="EnsemblMetazoa"/>
        </authorList>
    </citation>
    <scope>IDENTIFICATION</scope>
</reference>
<dbReference type="Pfam" id="PF13831">
    <property type="entry name" value="PHD_2"/>
    <property type="match status" value="1"/>
</dbReference>
<dbReference type="Gene3D" id="3.30.40.10">
    <property type="entry name" value="Zinc/RING finger domain, C3HC4 (zinc finger)"/>
    <property type="match status" value="1"/>
</dbReference>
<feature type="domain" description="JmjC" evidence="19">
    <location>
        <begin position="141"/>
        <end position="307"/>
    </location>
</feature>
<dbReference type="SUPFAM" id="SSF51197">
    <property type="entry name" value="Clavaminate synthase-like"/>
    <property type="match status" value="1"/>
</dbReference>
<evidence type="ECO:0000256" key="6">
    <source>
        <dbReference type="ARBA" id="ARBA00022737"/>
    </source>
</evidence>
<dbReference type="PROSITE" id="PS51184">
    <property type="entry name" value="JMJC"/>
    <property type="match status" value="1"/>
</dbReference>
<keyword evidence="13" id="KW-0805">Transcription regulation</keyword>
<keyword evidence="10" id="KW-0223">Dioxygenase</keyword>
<dbReference type="EC" id="1.14.11.66" evidence="4"/>
<evidence type="ECO:0000256" key="5">
    <source>
        <dbReference type="ARBA" id="ARBA00022723"/>
    </source>
</evidence>
<dbReference type="GO" id="GO:0010468">
    <property type="term" value="P:regulation of gene expression"/>
    <property type="evidence" value="ECO:0007669"/>
    <property type="project" value="TreeGrafter"/>
</dbReference>
<keyword evidence="11" id="KW-0560">Oxidoreductase</keyword>
<dbReference type="SMART" id="SM00249">
    <property type="entry name" value="PHD"/>
    <property type="match status" value="2"/>
</dbReference>
<keyword evidence="22" id="KW-1185">Reference proteome</keyword>
<dbReference type="Pfam" id="PF02373">
    <property type="entry name" value="JmjC"/>
    <property type="match status" value="1"/>
</dbReference>
<feature type="compositionally biased region" description="Low complexity" evidence="17">
    <location>
        <begin position="476"/>
        <end position="488"/>
    </location>
</feature>
<dbReference type="Gene3D" id="2.30.30.140">
    <property type="match status" value="1"/>
</dbReference>
<dbReference type="InterPro" id="IPR001965">
    <property type="entry name" value="Znf_PHD"/>
</dbReference>
<keyword evidence="8" id="KW-0862">Zinc</keyword>
<feature type="compositionally biased region" description="Basic and acidic residues" evidence="17">
    <location>
        <begin position="1188"/>
        <end position="1201"/>
    </location>
</feature>
<comment type="similarity">
    <text evidence="3">Belongs to the JHDM3 histone demethylase family.</text>
</comment>
<dbReference type="PROSITE" id="PS51183">
    <property type="entry name" value="JMJN"/>
    <property type="match status" value="1"/>
</dbReference>
<comment type="subcellular location">
    <subcellularLocation>
        <location evidence="2">Nucleus</location>
    </subcellularLocation>
</comment>
<evidence type="ECO:0000256" key="8">
    <source>
        <dbReference type="ARBA" id="ARBA00022833"/>
    </source>
</evidence>
<dbReference type="CDD" id="cd20392">
    <property type="entry name" value="Tudor_JMJD2_rpt2"/>
    <property type="match status" value="1"/>
</dbReference>
<dbReference type="OrthoDB" id="9547406at2759"/>
<feature type="region of interest" description="Disordered" evidence="17">
    <location>
        <begin position="457"/>
        <end position="558"/>
    </location>
</feature>
<evidence type="ECO:0000256" key="4">
    <source>
        <dbReference type="ARBA" id="ARBA00012900"/>
    </source>
</evidence>
<dbReference type="SUPFAM" id="SSF63748">
    <property type="entry name" value="Tudor/PWWP/MBT"/>
    <property type="match status" value="2"/>
</dbReference>
<dbReference type="OMA" id="SGQYDMT"/>
<feature type="region of interest" description="Disordered" evidence="17">
    <location>
        <begin position="594"/>
        <end position="692"/>
    </location>
</feature>
<dbReference type="InterPro" id="IPR003349">
    <property type="entry name" value="JmjN"/>
</dbReference>
<evidence type="ECO:0000259" key="19">
    <source>
        <dbReference type="PROSITE" id="PS51184"/>
    </source>
</evidence>
<evidence type="ECO:0000256" key="17">
    <source>
        <dbReference type="SAM" id="MobiDB-lite"/>
    </source>
</evidence>
<dbReference type="GO" id="GO:0140684">
    <property type="term" value="F:histone H3K9me2/H3K9me3 demethylase activity"/>
    <property type="evidence" value="ECO:0007669"/>
    <property type="project" value="UniProtKB-EC"/>
</dbReference>
<dbReference type="Gene3D" id="2.60.120.650">
    <property type="entry name" value="Cupin"/>
    <property type="match status" value="1"/>
</dbReference>
<dbReference type="GO" id="GO:0008270">
    <property type="term" value="F:zinc ion binding"/>
    <property type="evidence" value="ECO:0007669"/>
    <property type="project" value="UniProtKB-KW"/>
</dbReference>
<dbReference type="InterPro" id="IPR003347">
    <property type="entry name" value="JmjC_dom"/>
</dbReference>
<dbReference type="FunFam" id="3.10.330.70:FF:000001">
    <property type="entry name" value="Putative lysine-specific demethylase 4a"/>
    <property type="match status" value="1"/>
</dbReference>
<sequence length="1282" mass="145521">MSPPSHNSSVPKIMVFRPSLEEMKDFPAYIAYMESMGAHKAGIAKIIPPKEFVAAYDYDKLETLTIPAPIQQEVMGHQGLYTQYNIQKKPLTSLEFRKLANSSRYATPPHFDYDDLERKYWKNITYNPPIYAADISGSLYSKGCNIWNINKLNTLLDVIEEEQGVKIEGVNTAYLYFGMWKTTFAWHTEDMDLYSINYLHFGAPKSWYGIPPEHAKRLERLASGFFPQSFQICPNFLRHKMTLISPQILKKYSIPYDKITQETGEFMVTFPYGYHAGYNHGYNCAESTNFASLRWIDFGKRAKCCSCQRDSVKINMEPFIRIFQPHRYDAWKQGKDMVYIEDIDKPSSGMQSQNVMEYNSPRKSNDDGMPLKTRRQPLHKKDGRRVKTGTTSQRKRNHKELHKEDEQSNVQTTLIMQQQTASLTTPIVSIEIEPLQAATTVTYSDVPRVLSSLETTVQEDIVNESEEPKPKIPRNELPSPSPDLSESSTLKAKKKTSNSGKGDSKLKKKLSHKYKESRTEHLDSERINAKSKKKHPKCMKEKSKSKNKESKLMRETKPAAEMSIHVSAGVGIHNQTEDHQNVFTSNDGLLKASGKYSHQKTKVKPQKTGLLLEQEKARKKKKLKSQKTALLKLKDGVKREHAYSSSPSNQQSRTTSQTTSSPDLHRNKSNHKKIKLNKLVEKSTKTETNTTEEQLGYLSTDKAGTKVKHEGCMQELLSKSADKMADQNCMELTSKSKAAAKTSGPKGKAKHDFTSQEFATMKVWARSMNGLWVTQPHSYDMELAYNLSMADQRPGCCICMLFYNEKLDGKDWDSNKTACSSLTGQGASIDRHTLVLTPEMCFAATSENRFPDCRNMALTSEGRSVLLHCNQCKIAVHASCYGESGSESDSWKCRRCKEQDYLAECCLCNLRGGALKQTTNGRWAHIVCAMAIPEVTFEDVQAREPINIDKISPARLKLKCFFCRPFIKMGSKFGGLIQCSVGRCALAFHVTCAQAAGVVMEPCDWPFAVYATCLRHPYSDKMRDNPRDYPLKDICVGQTVIAKHKNSRYYKAEVIADYQQAFYHVKFDDGSYSDNLYPHDIESHDCMRNGPPSEGDAVTVRWTDGLVYRGTFVKSYMVQMYDVEFEDGSVLRVKREDLYSQEEPLPKKVTTKLSTASDMRHENFWENKIVKERHRHVYSLYASSGSEPEDKTSINTRDKAANSRSTHGMPNKAMQEVILAHHSEHTEEILDQSQAVIDGVRPDRTQDNLTEALIPDTAQAQADMSQIEVFPQEMKGDCNIEA</sequence>
<dbReference type="InterPro" id="IPR011011">
    <property type="entry name" value="Znf_FYVE_PHD"/>
</dbReference>
<evidence type="ECO:0000256" key="11">
    <source>
        <dbReference type="ARBA" id="ARBA00023002"/>
    </source>
</evidence>
<dbReference type="SMART" id="SM00558">
    <property type="entry name" value="JmjC"/>
    <property type="match status" value="1"/>
</dbReference>
<evidence type="ECO:0000313" key="21">
    <source>
        <dbReference type="EnsemblMetazoa" id="XP_038056358.1"/>
    </source>
</evidence>
<feature type="compositionally biased region" description="Basic and acidic residues" evidence="17">
    <location>
        <begin position="538"/>
        <end position="558"/>
    </location>
</feature>
<feature type="compositionally biased region" description="Basic residues" evidence="17">
    <location>
        <begin position="372"/>
        <end position="400"/>
    </location>
</feature>
<evidence type="ECO:0000256" key="1">
    <source>
        <dbReference type="ARBA" id="ARBA00001954"/>
    </source>
</evidence>
<keyword evidence="6" id="KW-0677">Repeat</keyword>
<feature type="region of interest" description="Disordered" evidence="17">
    <location>
        <begin position="1183"/>
        <end position="1208"/>
    </location>
</feature>
<keyword evidence="5" id="KW-0479">Metal-binding</keyword>
<keyword evidence="15" id="KW-0539">Nucleus</keyword>
<evidence type="ECO:0000256" key="12">
    <source>
        <dbReference type="ARBA" id="ARBA00023004"/>
    </source>
</evidence>
<dbReference type="Pfam" id="PF13832">
    <property type="entry name" value="zf-HC5HC2H_2"/>
    <property type="match status" value="1"/>
</dbReference>
<proteinExistence type="inferred from homology"/>
<evidence type="ECO:0000256" key="13">
    <source>
        <dbReference type="ARBA" id="ARBA00023015"/>
    </source>
</evidence>
<comment type="cofactor">
    <cofactor evidence="1">
        <name>Fe(2+)</name>
        <dbReference type="ChEBI" id="CHEBI:29033"/>
    </cofactor>
</comment>
<dbReference type="SMART" id="SM00333">
    <property type="entry name" value="TUDOR"/>
    <property type="match status" value="2"/>
</dbReference>
<dbReference type="EnsemblMetazoa" id="XM_038200430.1">
    <property type="protein sequence ID" value="XP_038056358.1"/>
    <property type="gene ID" value="LOC119728265"/>
</dbReference>
<dbReference type="GO" id="GO:0051864">
    <property type="term" value="F:histone H3K36 demethylase activity"/>
    <property type="evidence" value="ECO:0007669"/>
    <property type="project" value="TreeGrafter"/>
</dbReference>
<dbReference type="Gene3D" id="3.10.330.70">
    <property type="match status" value="1"/>
</dbReference>
<dbReference type="GO" id="GO:0000785">
    <property type="term" value="C:chromatin"/>
    <property type="evidence" value="ECO:0007669"/>
    <property type="project" value="TreeGrafter"/>
</dbReference>
<comment type="catalytic activity">
    <reaction evidence="16">
        <text>N(6),N(6),N(6)-trimethyl-L-lysyl(9)-[histone H3] + 2 2-oxoglutarate + 2 O2 = N(6)-methyl-L-lysyl(9)-[histone H3] + 2 formaldehyde + 2 succinate + 2 CO2</text>
        <dbReference type="Rhea" id="RHEA:60200"/>
        <dbReference type="Rhea" id="RHEA-COMP:15538"/>
        <dbReference type="Rhea" id="RHEA-COMP:15542"/>
        <dbReference type="ChEBI" id="CHEBI:15379"/>
        <dbReference type="ChEBI" id="CHEBI:16526"/>
        <dbReference type="ChEBI" id="CHEBI:16810"/>
        <dbReference type="ChEBI" id="CHEBI:16842"/>
        <dbReference type="ChEBI" id="CHEBI:30031"/>
        <dbReference type="ChEBI" id="CHEBI:61929"/>
        <dbReference type="ChEBI" id="CHEBI:61961"/>
        <dbReference type="EC" id="1.14.11.66"/>
    </reaction>
</comment>
<feature type="compositionally biased region" description="Basic and acidic residues" evidence="17">
    <location>
        <begin position="632"/>
        <end position="642"/>
    </location>
</feature>
<feature type="domain" description="JmjN" evidence="18">
    <location>
        <begin position="13"/>
        <end position="55"/>
    </location>
</feature>
<evidence type="ECO:0000256" key="16">
    <source>
        <dbReference type="ARBA" id="ARBA00049349"/>
    </source>
</evidence>
<feature type="domain" description="PHD-type" evidence="20">
    <location>
        <begin position="902"/>
        <end position="1017"/>
    </location>
</feature>
<dbReference type="GeneID" id="119728265"/>
<dbReference type="CDD" id="cd20391">
    <property type="entry name" value="Tudor_JMJD2_rpt1"/>
    <property type="match status" value="1"/>
</dbReference>
<evidence type="ECO:0000256" key="3">
    <source>
        <dbReference type="ARBA" id="ARBA00009711"/>
    </source>
</evidence>
<dbReference type="PROSITE" id="PS51805">
    <property type="entry name" value="EPHD"/>
    <property type="match status" value="1"/>
</dbReference>
<dbReference type="InterPro" id="IPR034732">
    <property type="entry name" value="EPHD"/>
</dbReference>
<evidence type="ECO:0000256" key="9">
    <source>
        <dbReference type="ARBA" id="ARBA00022853"/>
    </source>
</evidence>
<feature type="compositionally biased region" description="Polar residues" evidence="17">
    <location>
        <begin position="348"/>
        <end position="357"/>
    </location>
</feature>
<dbReference type="InterPro" id="IPR019787">
    <property type="entry name" value="Znf_PHD-finger"/>
</dbReference>